<dbReference type="InterPro" id="IPR036271">
    <property type="entry name" value="Tet_transcr_reg_TetR-rel_C_sf"/>
</dbReference>
<keyword evidence="2 4" id="KW-0238">DNA-binding</keyword>
<dbReference type="InterPro" id="IPR050109">
    <property type="entry name" value="HTH-type_TetR-like_transc_reg"/>
</dbReference>
<dbReference type="GO" id="GO:0000976">
    <property type="term" value="F:transcription cis-regulatory region binding"/>
    <property type="evidence" value="ECO:0007669"/>
    <property type="project" value="TreeGrafter"/>
</dbReference>
<evidence type="ECO:0000256" key="1">
    <source>
        <dbReference type="ARBA" id="ARBA00023015"/>
    </source>
</evidence>
<dbReference type="Pfam" id="PF00440">
    <property type="entry name" value="TetR_N"/>
    <property type="match status" value="1"/>
</dbReference>
<evidence type="ECO:0000256" key="4">
    <source>
        <dbReference type="PROSITE-ProRule" id="PRU00335"/>
    </source>
</evidence>
<keyword evidence="7" id="KW-1185">Reference proteome</keyword>
<reference evidence="6 7" key="1">
    <citation type="submission" date="2020-06" db="EMBL/GenBank/DDBJ databases">
        <authorList>
            <person name="Chanama M."/>
        </authorList>
    </citation>
    <scope>NUCLEOTIDE SEQUENCE [LARGE SCALE GENOMIC DNA]</scope>
    <source>
        <strain evidence="6 7">TBRC6557</strain>
    </source>
</reference>
<dbReference type="InterPro" id="IPR001647">
    <property type="entry name" value="HTH_TetR"/>
</dbReference>
<proteinExistence type="predicted"/>
<dbReference type="Pfam" id="PF17940">
    <property type="entry name" value="TetR_C_31"/>
    <property type="match status" value="1"/>
</dbReference>
<dbReference type="PRINTS" id="PR00455">
    <property type="entry name" value="HTHTETR"/>
</dbReference>
<evidence type="ECO:0000256" key="2">
    <source>
        <dbReference type="ARBA" id="ARBA00023125"/>
    </source>
</evidence>
<dbReference type="PANTHER" id="PTHR30055:SF234">
    <property type="entry name" value="HTH-TYPE TRANSCRIPTIONAL REGULATOR BETI"/>
    <property type="match status" value="1"/>
</dbReference>
<name>A0A7Y6IPK4_9ACTN</name>
<protein>
    <submittedName>
        <fullName evidence="6">TetR family transcriptional regulator</fullName>
    </submittedName>
</protein>
<dbReference type="InterPro" id="IPR009057">
    <property type="entry name" value="Homeodomain-like_sf"/>
</dbReference>
<keyword evidence="1" id="KW-0805">Transcription regulation</keyword>
<dbReference type="InterPro" id="IPR041583">
    <property type="entry name" value="TetR_C_31"/>
</dbReference>
<feature type="DNA-binding region" description="H-T-H motif" evidence="4">
    <location>
        <begin position="33"/>
        <end position="52"/>
    </location>
</feature>
<evidence type="ECO:0000313" key="6">
    <source>
        <dbReference type="EMBL" id="NUW42074.1"/>
    </source>
</evidence>
<dbReference type="EMBL" id="JABWGO010000003">
    <property type="protein sequence ID" value="NUW42074.1"/>
    <property type="molecule type" value="Genomic_DNA"/>
</dbReference>
<sequence length="188" mass="20231">MGEAAAIRGEATRRRLLEAAVPLIGEAGWHAVTTRMVAQRAGVAPGVVHYHFASVTDLLIAASAGFTRAMLDRFVRELAERPDLDAGLDWMLAEMARYDGADPASLLVAETYLAASRIPRLRDEFAELVADFRARLAGWLADHGAADPEAAATVLGAAVDGLILHRGLDPRLDLAALARPLRSMLRKE</sequence>
<dbReference type="RefSeq" id="WP_175601567.1">
    <property type="nucleotide sequence ID" value="NZ_JABWGO010000003.1"/>
</dbReference>
<organism evidence="6 7">
    <name type="scientific">Nonomuraea rhodomycinica</name>
    <dbReference type="NCBI Taxonomy" id="1712872"/>
    <lineage>
        <taxon>Bacteria</taxon>
        <taxon>Bacillati</taxon>
        <taxon>Actinomycetota</taxon>
        <taxon>Actinomycetes</taxon>
        <taxon>Streptosporangiales</taxon>
        <taxon>Streptosporangiaceae</taxon>
        <taxon>Nonomuraea</taxon>
    </lineage>
</organism>
<dbReference type="PROSITE" id="PS50977">
    <property type="entry name" value="HTH_TETR_2"/>
    <property type="match status" value="1"/>
</dbReference>
<dbReference type="AlphaFoldDB" id="A0A7Y6IPK4"/>
<evidence type="ECO:0000256" key="3">
    <source>
        <dbReference type="ARBA" id="ARBA00023163"/>
    </source>
</evidence>
<dbReference type="GO" id="GO:0003700">
    <property type="term" value="F:DNA-binding transcription factor activity"/>
    <property type="evidence" value="ECO:0007669"/>
    <property type="project" value="TreeGrafter"/>
</dbReference>
<keyword evidence="3" id="KW-0804">Transcription</keyword>
<dbReference type="SUPFAM" id="SSF46689">
    <property type="entry name" value="Homeodomain-like"/>
    <property type="match status" value="1"/>
</dbReference>
<comment type="caution">
    <text evidence="6">The sequence shown here is derived from an EMBL/GenBank/DDBJ whole genome shotgun (WGS) entry which is preliminary data.</text>
</comment>
<feature type="domain" description="HTH tetR-type" evidence="5">
    <location>
        <begin position="10"/>
        <end position="70"/>
    </location>
</feature>
<gene>
    <name evidence="6" type="ORF">HT134_18270</name>
</gene>
<evidence type="ECO:0000259" key="5">
    <source>
        <dbReference type="PROSITE" id="PS50977"/>
    </source>
</evidence>
<dbReference type="SUPFAM" id="SSF48498">
    <property type="entry name" value="Tetracyclin repressor-like, C-terminal domain"/>
    <property type="match status" value="1"/>
</dbReference>
<evidence type="ECO:0000313" key="7">
    <source>
        <dbReference type="Proteomes" id="UP000546126"/>
    </source>
</evidence>
<dbReference type="Proteomes" id="UP000546126">
    <property type="component" value="Unassembled WGS sequence"/>
</dbReference>
<accession>A0A7Y6IPK4</accession>
<dbReference type="PANTHER" id="PTHR30055">
    <property type="entry name" value="HTH-TYPE TRANSCRIPTIONAL REGULATOR RUTR"/>
    <property type="match status" value="1"/>
</dbReference>
<dbReference type="Gene3D" id="1.10.357.10">
    <property type="entry name" value="Tetracycline Repressor, domain 2"/>
    <property type="match status" value="1"/>
</dbReference>